<protein>
    <submittedName>
        <fullName evidence="1">Uncharacterized protein</fullName>
    </submittedName>
</protein>
<gene>
    <name evidence="1" type="ORF">DXG03_005123</name>
</gene>
<evidence type="ECO:0000313" key="1">
    <source>
        <dbReference type="EMBL" id="KAG5641471.1"/>
    </source>
</evidence>
<dbReference type="OrthoDB" id="66095at2759"/>
<dbReference type="Proteomes" id="UP000775547">
    <property type="component" value="Unassembled WGS sequence"/>
</dbReference>
<dbReference type="EMBL" id="JABCKV010000305">
    <property type="protein sequence ID" value="KAG5641471.1"/>
    <property type="molecule type" value="Genomic_DNA"/>
</dbReference>
<name>A0A9P7K7N4_9AGAR</name>
<reference evidence="1" key="1">
    <citation type="submission" date="2020-07" db="EMBL/GenBank/DDBJ databases">
        <authorList>
            <person name="Nieuwenhuis M."/>
            <person name="Van De Peppel L.J.J."/>
        </authorList>
    </citation>
    <scope>NUCLEOTIDE SEQUENCE</scope>
    <source>
        <strain evidence="1">AP01</strain>
        <tissue evidence="1">Mycelium</tissue>
    </source>
</reference>
<evidence type="ECO:0000313" key="2">
    <source>
        <dbReference type="Proteomes" id="UP000775547"/>
    </source>
</evidence>
<sequence length="184" mass="20966">MVTPAIPSGHTAIQAVRFTLLSHDQGQAEALGLNLGDNFRGTYQGSHTWFEAAIIRDDREEFPRNLIPTDEIEDIDAFNRDALSREHAREIRNPLKAGTMERWEVQYNVQAVYGIPKMHQVVWMKDDVFNDEVETAARSKGARTGRGFVSMLRPGDRVALVIRAQYHGWRNFIYGAKIEIFHAV</sequence>
<comment type="caution">
    <text evidence="1">The sequence shown here is derived from an EMBL/GenBank/DDBJ whole genome shotgun (WGS) entry which is preliminary data.</text>
</comment>
<organism evidence="1 2">
    <name type="scientific">Asterophora parasitica</name>
    <dbReference type="NCBI Taxonomy" id="117018"/>
    <lineage>
        <taxon>Eukaryota</taxon>
        <taxon>Fungi</taxon>
        <taxon>Dikarya</taxon>
        <taxon>Basidiomycota</taxon>
        <taxon>Agaricomycotina</taxon>
        <taxon>Agaricomycetes</taxon>
        <taxon>Agaricomycetidae</taxon>
        <taxon>Agaricales</taxon>
        <taxon>Tricholomatineae</taxon>
        <taxon>Lyophyllaceae</taxon>
        <taxon>Asterophora</taxon>
    </lineage>
</organism>
<proteinExistence type="predicted"/>
<reference evidence="1" key="2">
    <citation type="submission" date="2021-10" db="EMBL/GenBank/DDBJ databases">
        <title>Phylogenomics reveals ancestral predisposition of the termite-cultivated fungus Termitomyces towards a domesticated lifestyle.</title>
        <authorList>
            <person name="Auxier B."/>
            <person name="Grum-Grzhimaylo A."/>
            <person name="Cardenas M.E."/>
            <person name="Lodge J.D."/>
            <person name="Laessoe T."/>
            <person name="Pedersen O."/>
            <person name="Smith M.E."/>
            <person name="Kuyper T.W."/>
            <person name="Franco-Molano E.A."/>
            <person name="Baroni T.J."/>
            <person name="Aanen D.K."/>
        </authorList>
    </citation>
    <scope>NUCLEOTIDE SEQUENCE</scope>
    <source>
        <strain evidence="1">AP01</strain>
        <tissue evidence="1">Mycelium</tissue>
    </source>
</reference>
<accession>A0A9P7K7N4</accession>
<dbReference type="AlphaFoldDB" id="A0A9P7K7N4"/>
<keyword evidence="2" id="KW-1185">Reference proteome</keyword>